<dbReference type="RefSeq" id="WP_130356177.1">
    <property type="nucleotide sequence ID" value="NZ_SGXC01000001.1"/>
</dbReference>
<dbReference type="Proteomes" id="UP000292445">
    <property type="component" value="Unassembled WGS sequence"/>
</dbReference>
<feature type="region of interest" description="Disordered" evidence="1">
    <location>
        <begin position="30"/>
        <end position="106"/>
    </location>
</feature>
<proteinExistence type="predicted"/>
<accession>A0A4Q7NIK5</accession>
<protein>
    <submittedName>
        <fullName evidence="2">Uncharacterized protein</fullName>
    </submittedName>
</protein>
<evidence type="ECO:0000256" key="1">
    <source>
        <dbReference type="SAM" id="MobiDB-lite"/>
    </source>
</evidence>
<keyword evidence="3" id="KW-1185">Reference proteome</keyword>
<gene>
    <name evidence="2" type="ORF">EV675_0875</name>
</gene>
<evidence type="ECO:0000313" key="3">
    <source>
        <dbReference type="Proteomes" id="UP000292445"/>
    </source>
</evidence>
<reference evidence="2 3" key="1">
    <citation type="submission" date="2019-02" db="EMBL/GenBank/DDBJ databases">
        <title>Genomic Encyclopedia of Type Strains, Phase IV (KMG-IV): sequencing the most valuable type-strain genomes for metagenomic binning, comparative biology and taxonomic classification.</title>
        <authorList>
            <person name="Goeker M."/>
        </authorList>
    </citation>
    <scope>NUCLEOTIDE SEQUENCE [LARGE SCALE GENOMIC DNA]</scope>
    <source>
        <strain evidence="2 3">K24</strain>
    </source>
</reference>
<comment type="caution">
    <text evidence="2">The sequence shown here is derived from an EMBL/GenBank/DDBJ whole genome shotgun (WGS) entry which is preliminary data.</text>
</comment>
<dbReference type="EMBL" id="SGXC01000001">
    <property type="protein sequence ID" value="RZS84854.1"/>
    <property type="molecule type" value="Genomic_DNA"/>
</dbReference>
<evidence type="ECO:0000313" key="2">
    <source>
        <dbReference type="EMBL" id="RZS84854.1"/>
    </source>
</evidence>
<dbReference type="OrthoDB" id="8687724at2"/>
<name>A0A4Q7NIK5_9BURK</name>
<sequence>MTKPSLRSTASLILVTTALSWGLPVRADDLRESAGGRESSVDTSPRSYGGNGLRLGARTPASSGLGGSGLHASLDATAATGAQAGTGKAAVQQPALGTRTRKKDGR</sequence>
<organism evidence="2 3">
    <name type="scientific">Pigmentiphaga kullae</name>
    <dbReference type="NCBI Taxonomy" id="151784"/>
    <lineage>
        <taxon>Bacteria</taxon>
        <taxon>Pseudomonadati</taxon>
        <taxon>Pseudomonadota</taxon>
        <taxon>Betaproteobacteria</taxon>
        <taxon>Burkholderiales</taxon>
        <taxon>Alcaligenaceae</taxon>
        <taxon>Pigmentiphaga</taxon>
    </lineage>
</organism>
<feature type="compositionally biased region" description="Low complexity" evidence="1">
    <location>
        <begin position="70"/>
        <end position="93"/>
    </location>
</feature>
<dbReference type="AlphaFoldDB" id="A0A4Q7NIK5"/>